<dbReference type="PRINTS" id="PR00411">
    <property type="entry name" value="PNDRDTASEI"/>
</dbReference>
<dbReference type="Pfam" id="PF07992">
    <property type="entry name" value="Pyr_redox_2"/>
    <property type="match status" value="1"/>
</dbReference>
<keyword evidence="5" id="KW-1133">Transmembrane helix</keyword>
<dbReference type="InterPro" id="IPR023753">
    <property type="entry name" value="FAD/NAD-binding_dom"/>
</dbReference>
<dbReference type="PANTHER" id="PTHR43735">
    <property type="entry name" value="APOPTOSIS-INDUCING FACTOR 1"/>
    <property type="match status" value="1"/>
</dbReference>
<evidence type="ECO:0000313" key="8">
    <source>
        <dbReference type="Proteomes" id="UP000823399"/>
    </source>
</evidence>
<dbReference type="PRINTS" id="PR00368">
    <property type="entry name" value="FADPNR"/>
</dbReference>
<accession>A0A9P7JZG4</accession>
<keyword evidence="5" id="KW-0812">Transmembrane</keyword>
<evidence type="ECO:0000256" key="3">
    <source>
        <dbReference type="ARBA" id="ARBA00022827"/>
    </source>
</evidence>
<sequence length="375" mass="40465">MAGKAEQNVVIVGGGYAGFQVAKQLSKKLDPRRYNLILINSRSYAVALPAAVRLVVDTESKLEETAFVKLDRIYANGNGETKVGFVTGIEAQPGVPGGAVVLANGERISYAVLILATGSKFSGPCAIPENEDDVLPFVNAWRQKFAKANHVVIVGGGAVGIELAGEVKDLYPTKKVTIVHGGNQLINATYGNSLRKGLEKRLHARGVEFMFNEYIDDIPEPGVVGITTRSGKQISDADLVVSARGGRPNTEYVTSLGEDAVNGHGFVKIKPTMQLLNHPSIFAVGDIIDWTEQKQIAKLMWHVPVIVANVVSFLNGVAPTKKYAGAPEIIVITNGKKGGMGYFGFLGGFTLGDWFAWLVKSRHFMIPHFRKDLGY</sequence>
<feature type="domain" description="FAD/NAD(P)-binding" evidence="6">
    <location>
        <begin position="8"/>
        <end position="295"/>
    </location>
</feature>
<reference evidence="7" key="1">
    <citation type="journal article" date="2020" name="New Phytol.">
        <title>Comparative genomics reveals dynamic genome evolution in host specialist ectomycorrhizal fungi.</title>
        <authorList>
            <person name="Lofgren L.A."/>
            <person name="Nguyen N.H."/>
            <person name="Vilgalys R."/>
            <person name="Ruytinx J."/>
            <person name="Liao H.L."/>
            <person name="Branco S."/>
            <person name="Kuo A."/>
            <person name="LaButti K."/>
            <person name="Lipzen A."/>
            <person name="Andreopoulos W."/>
            <person name="Pangilinan J."/>
            <person name="Riley R."/>
            <person name="Hundley H."/>
            <person name="Na H."/>
            <person name="Barry K."/>
            <person name="Grigoriev I.V."/>
            <person name="Stajich J.E."/>
            <person name="Kennedy P.G."/>
        </authorList>
    </citation>
    <scope>NUCLEOTIDE SEQUENCE</scope>
    <source>
        <strain evidence="7">FC423</strain>
    </source>
</reference>
<dbReference type="InterPro" id="IPR036188">
    <property type="entry name" value="FAD/NAD-bd_sf"/>
</dbReference>
<dbReference type="GO" id="GO:0050660">
    <property type="term" value="F:flavin adenine dinucleotide binding"/>
    <property type="evidence" value="ECO:0007669"/>
    <property type="project" value="TreeGrafter"/>
</dbReference>
<keyword evidence="2" id="KW-0285">Flavoprotein</keyword>
<feature type="transmembrane region" description="Helical" evidence="5">
    <location>
        <begin position="339"/>
        <end position="359"/>
    </location>
</feature>
<dbReference type="AlphaFoldDB" id="A0A9P7JZG4"/>
<dbReference type="EMBL" id="JABBWM010000004">
    <property type="protein sequence ID" value="KAG2118023.1"/>
    <property type="molecule type" value="Genomic_DNA"/>
</dbReference>
<evidence type="ECO:0000259" key="6">
    <source>
        <dbReference type="Pfam" id="PF07992"/>
    </source>
</evidence>
<comment type="caution">
    <text evidence="7">The sequence shown here is derived from an EMBL/GenBank/DDBJ whole genome shotgun (WGS) entry which is preliminary data.</text>
</comment>
<dbReference type="Proteomes" id="UP000823399">
    <property type="component" value="Unassembled WGS sequence"/>
</dbReference>
<keyword evidence="8" id="KW-1185">Reference proteome</keyword>
<feature type="transmembrane region" description="Helical" evidence="5">
    <location>
        <begin position="299"/>
        <end position="318"/>
    </location>
</feature>
<name>A0A9P7JZG4_9AGAM</name>
<gene>
    <name evidence="7" type="ORF">F5147DRAFT_669505</name>
</gene>
<dbReference type="GO" id="GO:0004174">
    <property type="term" value="F:electron-transferring-flavoprotein dehydrogenase activity"/>
    <property type="evidence" value="ECO:0007669"/>
    <property type="project" value="TreeGrafter"/>
</dbReference>
<dbReference type="SUPFAM" id="SSF51905">
    <property type="entry name" value="FAD/NAD(P)-binding domain"/>
    <property type="match status" value="1"/>
</dbReference>
<dbReference type="OrthoDB" id="202203at2759"/>
<dbReference type="RefSeq" id="XP_041298540.1">
    <property type="nucleotide sequence ID" value="XM_041435470.1"/>
</dbReference>
<dbReference type="GeneID" id="64697729"/>
<evidence type="ECO:0000313" key="7">
    <source>
        <dbReference type="EMBL" id="KAG2118023.1"/>
    </source>
</evidence>
<dbReference type="Gene3D" id="3.50.50.100">
    <property type="match status" value="1"/>
</dbReference>
<evidence type="ECO:0000256" key="5">
    <source>
        <dbReference type="SAM" id="Phobius"/>
    </source>
</evidence>
<dbReference type="PANTHER" id="PTHR43735:SF3">
    <property type="entry name" value="FERROPTOSIS SUPPRESSOR PROTEIN 1"/>
    <property type="match status" value="1"/>
</dbReference>
<organism evidence="7 8">
    <name type="scientific">Suillus discolor</name>
    <dbReference type="NCBI Taxonomy" id="1912936"/>
    <lineage>
        <taxon>Eukaryota</taxon>
        <taxon>Fungi</taxon>
        <taxon>Dikarya</taxon>
        <taxon>Basidiomycota</taxon>
        <taxon>Agaricomycotina</taxon>
        <taxon>Agaricomycetes</taxon>
        <taxon>Agaricomycetidae</taxon>
        <taxon>Boletales</taxon>
        <taxon>Suillineae</taxon>
        <taxon>Suillaceae</taxon>
        <taxon>Suillus</taxon>
    </lineage>
</organism>
<protein>
    <recommendedName>
        <fullName evidence="6">FAD/NAD(P)-binding domain-containing protein</fullName>
    </recommendedName>
</protein>
<evidence type="ECO:0000256" key="2">
    <source>
        <dbReference type="ARBA" id="ARBA00022630"/>
    </source>
</evidence>
<keyword evidence="5" id="KW-0472">Membrane</keyword>
<evidence type="ECO:0000256" key="1">
    <source>
        <dbReference type="ARBA" id="ARBA00006442"/>
    </source>
</evidence>
<evidence type="ECO:0000256" key="4">
    <source>
        <dbReference type="ARBA" id="ARBA00023002"/>
    </source>
</evidence>
<comment type="similarity">
    <text evidence="1">Belongs to the FAD-dependent oxidoreductase family.</text>
</comment>
<keyword evidence="4" id="KW-0560">Oxidoreductase</keyword>
<proteinExistence type="inferred from homology"/>
<keyword evidence="3" id="KW-0274">FAD</keyword>
<dbReference type="GO" id="GO:0005737">
    <property type="term" value="C:cytoplasm"/>
    <property type="evidence" value="ECO:0007669"/>
    <property type="project" value="TreeGrafter"/>
</dbReference>